<comment type="similarity">
    <text evidence="1">Belongs to the 'phage' integrase family.</text>
</comment>
<proteinExistence type="inferred from homology"/>
<protein>
    <submittedName>
        <fullName evidence="4">Arm DNA-binding domain-containing protein</fullName>
    </submittedName>
</protein>
<dbReference type="InterPro" id="IPR050808">
    <property type="entry name" value="Phage_Integrase"/>
</dbReference>
<gene>
    <name evidence="4" type="ORF">ABUH87_16045</name>
</gene>
<keyword evidence="5" id="KW-1185">Reference proteome</keyword>
<dbReference type="PANTHER" id="PTHR30629">
    <property type="entry name" value="PROPHAGE INTEGRASE"/>
    <property type="match status" value="1"/>
</dbReference>
<organism evidence="4 5">
    <name type="scientific">Novosphingobium rhizovicinum</name>
    <dbReference type="NCBI Taxonomy" id="3228928"/>
    <lineage>
        <taxon>Bacteria</taxon>
        <taxon>Pseudomonadati</taxon>
        <taxon>Pseudomonadota</taxon>
        <taxon>Alphaproteobacteria</taxon>
        <taxon>Sphingomonadales</taxon>
        <taxon>Sphingomonadaceae</taxon>
        <taxon>Novosphingobium</taxon>
    </lineage>
</organism>
<dbReference type="Gene3D" id="3.30.160.390">
    <property type="entry name" value="Integrase, DNA-binding domain"/>
    <property type="match status" value="1"/>
</dbReference>
<evidence type="ECO:0000313" key="5">
    <source>
        <dbReference type="Proteomes" id="UP001556118"/>
    </source>
</evidence>
<reference evidence="4 5" key="1">
    <citation type="submission" date="2024-06" db="EMBL/GenBank/DDBJ databases">
        <title>Novosphingobium rhizovicinus M1R2S20.</title>
        <authorList>
            <person name="Sun J.-Q."/>
        </authorList>
    </citation>
    <scope>NUCLEOTIDE SEQUENCE [LARGE SCALE GENOMIC DNA]</scope>
    <source>
        <strain evidence="4 5">M1R2S20</strain>
    </source>
</reference>
<dbReference type="PANTHER" id="PTHR30629:SF2">
    <property type="entry name" value="PROPHAGE INTEGRASE INTS-RELATED"/>
    <property type="match status" value="1"/>
</dbReference>
<comment type="caution">
    <text evidence="4">The sequence shown here is derived from an EMBL/GenBank/DDBJ whole genome shotgun (WGS) entry which is preliminary data.</text>
</comment>
<evidence type="ECO:0000256" key="2">
    <source>
        <dbReference type="ARBA" id="ARBA00022908"/>
    </source>
</evidence>
<dbReference type="InterPro" id="IPR038488">
    <property type="entry name" value="Integrase_DNA-bd_sf"/>
</dbReference>
<evidence type="ECO:0000259" key="3">
    <source>
        <dbReference type="Pfam" id="PF13356"/>
    </source>
</evidence>
<evidence type="ECO:0000313" key="4">
    <source>
        <dbReference type="EMBL" id="MEW9856652.1"/>
    </source>
</evidence>
<evidence type="ECO:0000256" key="1">
    <source>
        <dbReference type="ARBA" id="ARBA00008857"/>
    </source>
</evidence>
<keyword evidence="2" id="KW-0229">DNA integration</keyword>
<dbReference type="GO" id="GO:0003677">
    <property type="term" value="F:DNA binding"/>
    <property type="evidence" value="ECO:0007669"/>
    <property type="project" value="UniProtKB-KW"/>
</dbReference>
<dbReference type="RefSeq" id="WP_367775115.1">
    <property type="nucleotide sequence ID" value="NZ_JBFNXR010000052.1"/>
</dbReference>
<name>A0ABV3REY0_9SPHN</name>
<keyword evidence="4" id="KW-0238">DNA-binding</keyword>
<dbReference type="EMBL" id="JBFNXR010000052">
    <property type="protein sequence ID" value="MEW9856652.1"/>
    <property type="molecule type" value="Genomic_DNA"/>
</dbReference>
<feature type="domain" description="Integrase DNA-binding" evidence="3">
    <location>
        <begin position="2"/>
        <end position="57"/>
    </location>
</feature>
<accession>A0ABV3REY0</accession>
<sequence>MLNDAKIQAAKPGLKTYKLADAHQLYLYVSPQGSKLWRMKFKFDGKEKTLRWGSIPSSVLSLPARFCPPDDAPRASARRADRRASGCRRTFCG</sequence>
<dbReference type="Proteomes" id="UP001556118">
    <property type="component" value="Unassembled WGS sequence"/>
</dbReference>
<dbReference type="InterPro" id="IPR025166">
    <property type="entry name" value="Integrase_DNA_bind_dom"/>
</dbReference>
<dbReference type="Pfam" id="PF13356">
    <property type="entry name" value="Arm-DNA-bind_3"/>
    <property type="match status" value="1"/>
</dbReference>